<dbReference type="InterPro" id="IPR048384">
    <property type="entry name" value="TPPII_GBD"/>
</dbReference>
<dbReference type="InterPro" id="IPR046940">
    <property type="entry name" value="TPPII_Ig-like_sf"/>
</dbReference>
<dbReference type="OrthoDB" id="1682494at2759"/>
<evidence type="ECO:0000313" key="4">
    <source>
        <dbReference type="Proteomes" id="UP000825935"/>
    </source>
</evidence>
<dbReference type="AlphaFoldDB" id="A0A8T2R007"/>
<dbReference type="InterPro" id="IPR048383">
    <property type="entry name" value="TPPII_Ig-like-1"/>
</dbReference>
<sequence length="166" mass="18869">MLLTHNGCSFNIFVDPTHLTPGVHCSKISRFDRKSSWRGPVFRILITILKPVELTNQPASIAFDGMHFVLGHIEWSFIDVPLGATWIEGTFKVFGFDTPCRFYVSIVQLLQRKRPVVSDSAFVLARPSSREFSFRVREGVTMELIVENFWSNGRGSQQSTDAFVEL</sequence>
<name>A0A8T2R007_CERRI</name>
<reference evidence="3" key="1">
    <citation type="submission" date="2021-08" db="EMBL/GenBank/DDBJ databases">
        <title>WGS assembly of Ceratopteris richardii.</title>
        <authorList>
            <person name="Marchant D.B."/>
            <person name="Chen G."/>
            <person name="Jenkins J."/>
            <person name="Shu S."/>
            <person name="Leebens-Mack J."/>
            <person name="Grimwood J."/>
            <person name="Schmutz J."/>
            <person name="Soltis P."/>
            <person name="Soltis D."/>
            <person name="Chen Z.-H."/>
        </authorList>
    </citation>
    <scope>NUCLEOTIDE SEQUENCE</scope>
    <source>
        <strain evidence="3">Whitten #5841</strain>
        <tissue evidence="3">Leaf</tissue>
    </source>
</reference>
<dbReference type="Pfam" id="PF21316">
    <property type="entry name" value="TPPII_GBD"/>
    <property type="match status" value="1"/>
</dbReference>
<dbReference type="Pfam" id="PF21223">
    <property type="entry name" value="TPPII_Ig-like-1"/>
    <property type="match status" value="1"/>
</dbReference>
<accession>A0A8T2R007</accession>
<dbReference type="EMBL" id="CM035435">
    <property type="protein sequence ID" value="KAH7289722.1"/>
    <property type="molecule type" value="Genomic_DNA"/>
</dbReference>
<evidence type="ECO:0000259" key="2">
    <source>
        <dbReference type="Pfam" id="PF21316"/>
    </source>
</evidence>
<feature type="domain" description="Tripeptidyl-peptidase II galactose-binding" evidence="2">
    <location>
        <begin position="71"/>
        <end position="152"/>
    </location>
</feature>
<evidence type="ECO:0000313" key="3">
    <source>
        <dbReference type="EMBL" id="KAH7289722.1"/>
    </source>
</evidence>
<gene>
    <name evidence="3" type="ORF">KP509_30G016100</name>
</gene>
<keyword evidence="4" id="KW-1185">Reference proteome</keyword>
<comment type="caution">
    <text evidence="3">The sequence shown here is derived from an EMBL/GenBank/DDBJ whole genome shotgun (WGS) entry which is preliminary data.</text>
</comment>
<proteinExistence type="predicted"/>
<dbReference type="Proteomes" id="UP000825935">
    <property type="component" value="Chromosome 30"/>
</dbReference>
<evidence type="ECO:0000259" key="1">
    <source>
        <dbReference type="Pfam" id="PF21223"/>
    </source>
</evidence>
<dbReference type="Gene3D" id="2.60.40.3170">
    <property type="match status" value="1"/>
</dbReference>
<organism evidence="3 4">
    <name type="scientific">Ceratopteris richardii</name>
    <name type="common">Triangle waterfern</name>
    <dbReference type="NCBI Taxonomy" id="49495"/>
    <lineage>
        <taxon>Eukaryota</taxon>
        <taxon>Viridiplantae</taxon>
        <taxon>Streptophyta</taxon>
        <taxon>Embryophyta</taxon>
        <taxon>Tracheophyta</taxon>
        <taxon>Polypodiopsida</taxon>
        <taxon>Polypodiidae</taxon>
        <taxon>Polypodiales</taxon>
        <taxon>Pteridineae</taxon>
        <taxon>Pteridaceae</taxon>
        <taxon>Parkerioideae</taxon>
        <taxon>Ceratopteris</taxon>
    </lineage>
</organism>
<feature type="domain" description="Tripeptidyl-peptidase II first Ig-like" evidence="1">
    <location>
        <begin position="3"/>
        <end position="48"/>
    </location>
</feature>
<protein>
    <submittedName>
        <fullName evidence="3">Uncharacterized protein</fullName>
    </submittedName>
</protein>